<evidence type="ECO:0008006" key="3">
    <source>
        <dbReference type="Google" id="ProtNLM"/>
    </source>
</evidence>
<accession>A0AA42L2F8</accession>
<proteinExistence type="predicted"/>
<dbReference type="EMBL" id="JAODZU010000010">
    <property type="protein sequence ID" value="MDH0363438.1"/>
    <property type="molecule type" value="Genomic_DNA"/>
</dbReference>
<dbReference type="RefSeq" id="WP_279811107.1">
    <property type="nucleotide sequence ID" value="NZ_JAODZU010000010.1"/>
</dbReference>
<evidence type="ECO:0000313" key="1">
    <source>
        <dbReference type="EMBL" id="MDH0363438.1"/>
    </source>
</evidence>
<dbReference type="Proteomes" id="UP001158297">
    <property type="component" value="Unassembled WGS sequence"/>
</dbReference>
<evidence type="ECO:0000313" key="2">
    <source>
        <dbReference type="Proteomes" id="UP001158297"/>
    </source>
</evidence>
<protein>
    <recommendedName>
        <fullName evidence="3">Recombinase RecT</fullName>
    </recommendedName>
</protein>
<gene>
    <name evidence="1" type="ORF">N7330_10315</name>
</gene>
<sequence>MNAVTTQAETSALPVTMGFGDLASFEFLQRSAKAFATSTMVPAAYQARVQKGYGERAQWEENPAALSNCMIALDMAQRMNANPLMIMQNLYPIEGKPSWSSQFIIAAINNCGRFSPLRFDLEWLDEMDATYSTFEWINNKKVEKKHPIRIKNARCVAWALEKATGQRVESAPVTMEMAVNEGWYSKNGSKWRSMPDLMLRYRSAAFFGRIYAPELLMGLPTAEEVQDVFVQDPAGNVIHAGTQAVPKSMGEAEMVPTTFDQARFDAGMNAWAKAIADGVKTRDETLGWLNAIAPLTTAQIEQLDAAVKEMAPASLKAGEAPNDGAPVVVPAKLEADIKACTDIDRLYELGSLIEAIADDAEHDRLTALFDAKLAELEQA</sequence>
<organism evidence="1 2">
    <name type="scientific">Comamonas aquatica</name>
    <dbReference type="NCBI Taxonomy" id="225991"/>
    <lineage>
        <taxon>Bacteria</taxon>
        <taxon>Pseudomonadati</taxon>
        <taxon>Pseudomonadota</taxon>
        <taxon>Betaproteobacteria</taxon>
        <taxon>Burkholderiales</taxon>
        <taxon>Comamonadaceae</taxon>
        <taxon>Comamonas</taxon>
    </lineage>
</organism>
<name>A0AA42L2F8_9BURK</name>
<dbReference type="AlphaFoldDB" id="A0AA42L2F8"/>
<reference evidence="1" key="1">
    <citation type="submission" date="2022-09" db="EMBL/GenBank/DDBJ databases">
        <title>Intensive care unit water sources are persistently colonized with multi-drug resistant bacteria and are the site of extensive horizontal gene transfer of antibiotic resistance genes.</title>
        <authorList>
            <person name="Diorio-Toth L."/>
        </authorList>
    </citation>
    <scope>NUCLEOTIDE SEQUENCE</scope>
    <source>
        <strain evidence="1">GD04130</strain>
    </source>
</reference>
<comment type="caution">
    <text evidence="1">The sequence shown here is derived from an EMBL/GenBank/DDBJ whole genome shotgun (WGS) entry which is preliminary data.</text>
</comment>